<accession>A0A7J4IW09</accession>
<dbReference type="EMBL" id="DUFG01000032">
    <property type="protein sequence ID" value="HIH08954.1"/>
    <property type="molecule type" value="Genomic_DNA"/>
</dbReference>
<reference evidence="4" key="2">
    <citation type="submission" date="2021-03" db="EMBL/GenBank/DDBJ databases">
        <authorList>
            <person name="Jaffe A."/>
        </authorList>
    </citation>
    <scope>NUCLEOTIDE SEQUENCE</scope>
    <source>
        <strain evidence="4">RIFCSPHIGHO2_01_FULL_GW2011_AR10_43_9</strain>
    </source>
</reference>
<proteinExistence type="predicted"/>
<feature type="domain" description="DUF4382" evidence="2">
    <location>
        <begin position="38"/>
        <end position="170"/>
    </location>
</feature>
<dbReference type="Pfam" id="PF14321">
    <property type="entry name" value="DUF4382"/>
    <property type="match status" value="1"/>
</dbReference>
<dbReference type="SUPFAM" id="SSF49503">
    <property type="entry name" value="Cupredoxins"/>
    <property type="match status" value="1"/>
</dbReference>
<dbReference type="InterPro" id="IPR025491">
    <property type="entry name" value="DUF4382"/>
</dbReference>
<dbReference type="Proteomes" id="UP000577419">
    <property type="component" value="Unassembled WGS sequence"/>
</dbReference>
<gene>
    <name evidence="3" type="ORF">HA237_06355</name>
    <name evidence="4" type="ORF">J4224_03435</name>
</gene>
<evidence type="ECO:0000259" key="1">
    <source>
        <dbReference type="Pfam" id="PF13473"/>
    </source>
</evidence>
<evidence type="ECO:0000313" key="3">
    <source>
        <dbReference type="EMBL" id="HIH08954.1"/>
    </source>
</evidence>
<dbReference type="AlphaFoldDB" id="A0A7J4IW09"/>
<dbReference type="Gene3D" id="2.60.40.420">
    <property type="entry name" value="Cupredoxins - blue copper proteins"/>
    <property type="match status" value="1"/>
</dbReference>
<evidence type="ECO:0000313" key="5">
    <source>
        <dbReference type="Proteomes" id="UP000577419"/>
    </source>
</evidence>
<reference evidence="3" key="1">
    <citation type="journal article" date="2020" name="bioRxiv">
        <title>A rank-normalized archaeal taxonomy based on genome phylogeny resolves widespread incomplete and uneven classifications.</title>
        <authorList>
            <person name="Rinke C."/>
            <person name="Chuvochina M."/>
            <person name="Mussig A.J."/>
            <person name="Chaumeil P.-A."/>
            <person name="Waite D.W."/>
            <person name="Whitman W.B."/>
            <person name="Parks D.H."/>
            <person name="Hugenholtz P."/>
        </authorList>
    </citation>
    <scope>NUCLEOTIDE SEQUENCE</scope>
    <source>
        <strain evidence="3">UBA10011</strain>
    </source>
</reference>
<dbReference type="PROSITE" id="PS51257">
    <property type="entry name" value="PROKAR_LIPOPROTEIN"/>
    <property type="match status" value="1"/>
</dbReference>
<dbReference type="EMBL" id="JAGVWF010000046">
    <property type="protein sequence ID" value="MBS3059447.1"/>
    <property type="molecule type" value="Genomic_DNA"/>
</dbReference>
<feature type="domain" description="EfeO-type cupredoxin-like" evidence="1">
    <location>
        <begin position="312"/>
        <end position="378"/>
    </location>
</feature>
<evidence type="ECO:0000259" key="2">
    <source>
        <dbReference type="Pfam" id="PF14321"/>
    </source>
</evidence>
<reference evidence="4" key="3">
    <citation type="submission" date="2021-05" db="EMBL/GenBank/DDBJ databases">
        <title>Protein family content uncovers lineage relationships and bacterial pathway maintenance mechanisms in DPANN archaea.</title>
        <authorList>
            <person name="Castelle C.J."/>
            <person name="Meheust R."/>
            <person name="Jaffe A.L."/>
            <person name="Seitz K."/>
            <person name="Gong X."/>
            <person name="Baker B.J."/>
            <person name="Banfield J.F."/>
        </authorList>
    </citation>
    <scope>NUCLEOTIDE SEQUENCE</scope>
    <source>
        <strain evidence="4">RIFCSPHIGHO2_01_FULL_GW2011_AR10_43_9</strain>
    </source>
</reference>
<evidence type="ECO:0000313" key="4">
    <source>
        <dbReference type="EMBL" id="MBS3059447.1"/>
    </source>
</evidence>
<protein>
    <submittedName>
        <fullName evidence="3">DUF4382 domain-containing protein</fullName>
    </submittedName>
</protein>
<dbReference type="Proteomes" id="UP000683213">
    <property type="component" value="Unassembled WGS sequence"/>
</dbReference>
<organism evidence="3 5">
    <name type="scientific">Candidatus Iainarchaeum sp</name>
    <dbReference type="NCBI Taxonomy" id="3101447"/>
    <lineage>
        <taxon>Archaea</taxon>
        <taxon>Candidatus Iainarchaeota</taxon>
        <taxon>Candidatus Iainarchaeia</taxon>
        <taxon>Candidatus Iainarchaeales</taxon>
        <taxon>Candidatus Iainarchaeaceae</taxon>
        <taxon>Candidatus Iainarchaeum</taxon>
    </lineage>
</organism>
<dbReference type="InterPro" id="IPR008972">
    <property type="entry name" value="Cupredoxin"/>
</dbReference>
<dbReference type="Pfam" id="PF13473">
    <property type="entry name" value="Cupredoxin_1"/>
    <property type="match status" value="1"/>
</dbReference>
<name>A0A7J4IW09_9ARCH</name>
<sequence length="404" mass="43964">MKLNSFAVLFLLAVVVIAGCTAPPSGNGGGNGAGETATGTLVLSITDQPSYAENYTAINVTISGIEVHKDGNWLSFFEGEKTVNLLELSGVKEVIGQDELEAGKYTQIRLAVSEAELVKADGSSEDVKVPSEEIKLVKSFDIADGELLELVLDFSPYSVVVAGNQYILKPVIKVLSTEEFQEKVEREANERGERERREKEVKIEQLVFPDTVEAGEEFELRWMVKGGKEGVVSHTAAHWDLVGGHDADITKYANVTEILQGETPMNAAVTVTAPEEEGTLYFRAHAIVDGSHYYLEEQSIGVTANEEPPSPELTEFSVEADDDKFEPNNVTVPKGSTVKITFNVSTDNVSWGGLDFKSTLFETETVNPGESTTVEFTAPQSNLIISSYWPSSNVLKAQMTVKVE</sequence>
<comment type="caution">
    <text evidence="3">The sequence shown here is derived from an EMBL/GenBank/DDBJ whole genome shotgun (WGS) entry which is preliminary data.</text>
</comment>
<dbReference type="InterPro" id="IPR028096">
    <property type="entry name" value="EfeO_Cupredoxin"/>
</dbReference>